<evidence type="ECO:0000313" key="2">
    <source>
        <dbReference type="Proteomes" id="UP000219020"/>
    </source>
</evidence>
<dbReference type="Proteomes" id="UP000219020">
    <property type="component" value="Unassembled WGS sequence"/>
</dbReference>
<dbReference type="EMBL" id="NBYY01000009">
    <property type="protein sequence ID" value="PCS23902.1"/>
    <property type="molecule type" value="Genomic_DNA"/>
</dbReference>
<dbReference type="AlphaFoldDB" id="A0A2A5T6Z0"/>
<evidence type="ECO:0000313" key="1">
    <source>
        <dbReference type="EMBL" id="PCS23902.1"/>
    </source>
</evidence>
<accession>A0A2A5T6Z0</accession>
<protein>
    <submittedName>
        <fullName evidence="1">Uncharacterized protein</fullName>
    </submittedName>
</protein>
<name>A0A2A5T6Z0_9GAMM</name>
<keyword evidence="2" id="KW-1185">Reference proteome</keyword>
<reference evidence="2" key="1">
    <citation type="submission" date="2017-04" db="EMBL/GenBank/DDBJ databases">
        <title>Genome evolution of the luminous symbionts of deep sea anglerfish.</title>
        <authorList>
            <person name="Hendry T.A."/>
        </authorList>
    </citation>
    <scope>NUCLEOTIDE SEQUENCE [LARGE SCALE GENOMIC DNA]</scope>
</reference>
<gene>
    <name evidence="1" type="ORF">BTN49_0874</name>
</gene>
<sequence>MSSIPPLSRLASIAKNLRKRFNEKSWHVNTKAKASIKIANVMLCRMGTHT</sequence>
<comment type="caution">
    <text evidence="1">The sequence shown here is derived from an EMBL/GenBank/DDBJ whole genome shotgun (WGS) entry which is preliminary data.</text>
</comment>
<proteinExistence type="predicted"/>
<organism evidence="1 2">
    <name type="scientific">Candidatus Enterovibrio escicola</name>
    <dbReference type="NCBI Taxonomy" id="1927127"/>
    <lineage>
        <taxon>Bacteria</taxon>
        <taxon>Pseudomonadati</taxon>
        <taxon>Pseudomonadota</taxon>
        <taxon>Gammaproteobacteria</taxon>
        <taxon>Vibrionales</taxon>
        <taxon>Vibrionaceae</taxon>
        <taxon>Enterovibrio</taxon>
    </lineage>
</organism>